<dbReference type="KEGG" id="sxa:FMM02_01855"/>
<dbReference type="Pfam" id="PF06718">
    <property type="entry name" value="DUF1203"/>
    <property type="match status" value="1"/>
</dbReference>
<organism evidence="1 2">
    <name type="scientific">Sphingomonas xanthus</name>
    <dbReference type="NCBI Taxonomy" id="2594473"/>
    <lineage>
        <taxon>Bacteria</taxon>
        <taxon>Pseudomonadati</taxon>
        <taxon>Pseudomonadota</taxon>
        <taxon>Alphaproteobacteria</taxon>
        <taxon>Sphingomonadales</taxon>
        <taxon>Sphingomonadaceae</taxon>
        <taxon>Sphingomonas</taxon>
    </lineage>
</organism>
<dbReference type="InterPro" id="IPR009593">
    <property type="entry name" value="DUF1203"/>
</dbReference>
<dbReference type="RefSeq" id="WP_147493270.1">
    <property type="nucleotide sequence ID" value="NZ_CP041659.1"/>
</dbReference>
<reference evidence="1 2" key="1">
    <citation type="submission" date="2019-07" db="EMBL/GenBank/DDBJ databases">
        <title>Sphingomonas AE3 Genome sequencing and assembly.</title>
        <authorList>
            <person name="Kim H."/>
        </authorList>
    </citation>
    <scope>NUCLEOTIDE SEQUENCE [LARGE SCALE GENOMIC DNA]</scope>
    <source>
        <strain evidence="1 2">AE3</strain>
    </source>
</reference>
<dbReference type="Proteomes" id="UP000321857">
    <property type="component" value="Chromosome"/>
</dbReference>
<gene>
    <name evidence="1" type="ORF">FMM02_01855</name>
</gene>
<dbReference type="AlphaFoldDB" id="A0A516IPH2"/>
<protein>
    <submittedName>
        <fullName evidence="1">DUF1203 domain-containing protein</fullName>
    </submittedName>
</protein>
<dbReference type="OrthoDB" id="5953307at2"/>
<sequence length="155" mass="16487">MTYRFTGLAPSQFAHLIGSDEAALTARGAVRMIANGKAAFPCRIQLDDAVDGEPLLLVNHVSHGGNNPYRASHAIFVSETATEPVTFIGRIPPALDRRILSLRAFDGAGMMVDAMLAQPGEADPLVRGLLANANVDHVDAHTAIRGCFLARADRA</sequence>
<accession>A0A516IPH2</accession>
<evidence type="ECO:0000313" key="2">
    <source>
        <dbReference type="Proteomes" id="UP000321857"/>
    </source>
</evidence>
<keyword evidence="2" id="KW-1185">Reference proteome</keyword>
<name>A0A516IPH2_9SPHN</name>
<proteinExistence type="predicted"/>
<dbReference type="EMBL" id="CP041659">
    <property type="protein sequence ID" value="QDP18810.1"/>
    <property type="molecule type" value="Genomic_DNA"/>
</dbReference>
<evidence type="ECO:0000313" key="1">
    <source>
        <dbReference type="EMBL" id="QDP18810.1"/>
    </source>
</evidence>